<organism evidence="1">
    <name type="scientific">Picea glauca</name>
    <name type="common">White spruce</name>
    <name type="synonym">Pinus glauca</name>
    <dbReference type="NCBI Taxonomy" id="3330"/>
    <lineage>
        <taxon>Eukaryota</taxon>
        <taxon>Viridiplantae</taxon>
        <taxon>Streptophyta</taxon>
        <taxon>Embryophyta</taxon>
        <taxon>Tracheophyta</taxon>
        <taxon>Spermatophyta</taxon>
        <taxon>Pinopsida</taxon>
        <taxon>Pinidae</taxon>
        <taxon>Conifers I</taxon>
        <taxon>Pinales</taxon>
        <taxon>Pinaceae</taxon>
        <taxon>Picea</taxon>
    </lineage>
</organism>
<protein>
    <submittedName>
        <fullName evidence="1">Uncharacterized protein</fullName>
    </submittedName>
</protein>
<dbReference type="AlphaFoldDB" id="A0A101M0U7"/>
<gene>
    <name evidence="1" type="ORF">ABT39_MTgene4282</name>
</gene>
<proteinExistence type="predicted"/>
<keyword evidence="1" id="KW-0496">Mitochondrion</keyword>
<reference evidence="1" key="1">
    <citation type="journal article" date="2015" name="Genome Biol. Evol.">
        <title>Organellar Genomes of White Spruce (Picea glauca): Assembly and Annotation.</title>
        <authorList>
            <person name="Jackman S.D."/>
            <person name="Warren R.L."/>
            <person name="Gibb E.A."/>
            <person name="Vandervalk B.P."/>
            <person name="Mohamadi H."/>
            <person name="Chu J."/>
            <person name="Raymond A."/>
            <person name="Pleasance S."/>
            <person name="Coope R."/>
            <person name="Wildung M.R."/>
            <person name="Ritland C.E."/>
            <person name="Bousquet J."/>
            <person name="Jones S.J."/>
            <person name="Bohlmann J."/>
            <person name="Birol I."/>
        </authorList>
    </citation>
    <scope>NUCLEOTIDE SEQUENCE [LARGE SCALE GENOMIC DNA]</scope>
    <source>
        <tissue evidence="1">Flushing bud</tissue>
    </source>
</reference>
<accession>A0A101M0U7</accession>
<dbReference type="EMBL" id="LKAM01000004">
    <property type="protein sequence ID" value="KUM48946.1"/>
    <property type="molecule type" value="Genomic_DNA"/>
</dbReference>
<name>A0A101M0U7_PICGL</name>
<sequence length="73" mass="7435">MGYGTSGGAAGTTAAPIFRNKKGIDIDMGGMLLVLHRQDQLLQPTESTAFAGSTTRAAYAGATSARSTSEPTT</sequence>
<evidence type="ECO:0000313" key="1">
    <source>
        <dbReference type="EMBL" id="KUM48946.1"/>
    </source>
</evidence>
<comment type="caution">
    <text evidence="1">The sequence shown here is derived from an EMBL/GenBank/DDBJ whole genome shotgun (WGS) entry which is preliminary data.</text>
</comment>
<geneLocation type="mitochondrion" evidence="1"/>